<evidence type="ECO:0000256" key="4">
    <source>
        <dbReference type="ARBA" id="ARBA00022527"/>
    </source>
</evidence>
<dbReference type="InParanoid" id="A0A078AHN0"/>
<keyword evidence="8 15" id="KW-0547">Nucleotide-binding</keyword>
<name>A0A078AHN0_STYLE</name>
<dbReference type="InterPro" id="IPR017441">
    <property type="entry name" value="Protein_kinase_ATP_BS"/>
</dbReference>
<dbReference type="GO" id="GO:0004674">
    <property type="term" value="F:protein serine/threonine kinase activity"/>
    <property type="evidence" value="ECO:0007669"/>
    <property type="project" value="UniProtKB-KW"/>
</dbReference>
<keyword evidence="10" id="KW-0106">Calcium</keyword>
<dbReference type="PROSITE" id="PS50222">
    <property type="entry name" value="EF_HAND_2"/>
    <property type="match status" value="1"/>
</dbReference>
<comment type="similarity">
    <text evidence="12">Belongs to the protein kinase superfamily. Ser/Thr protein kinase family. CDPK subfamily.</text>
</comment>
<dbReference type="Proteomes" id="UP000039865">
    <property type="component" value="Unassembled WGS sequence"/>
</dbReference>
<keyword evidence="6" id="KW-0479">Metal-binding</keyword>
<dbReference type="AlphaFoldDB" id="A0A078AHN0"/>
<dbReference type="PROSITE" id="PS50011">
    <property type="entry name" value="PROTEIN_KINASE_DOM"/>
    <property type="match status" value="1"/>
</dbReference>
<feature type="binding site" evidence="15">
    <location>
        <position position="225"/>
    </location>
    <ligand>
        <name>ATP</name>
        <dbReference type="ChEBI" id="CHEBI:30616"/>
    </ligand>
</feature>
<evidence type="ECO:0000256" key="10">
    <source>
        <dbReference type="ARBA" id="ARBA00022837"/>
    </source>
</evidence>
<keyword evidence="7" id="KW-0677">Repeat</keyword>
<dbReference type="SMART" id="SM00220">
    <property type="entry name" value="S_TKc"/>
    <property type="match status" value="1"/>
</dbReference>
<comment type="cofactor">
    <cofactor evidence="1">
        <name>Mg(2+)</name>
        <dbReference type="ChEBI" id="CHEBI:18420"/>
    </cofactor>
</comment>
<keyword evidence="11 15" id="KW-0067">ATP-binding</keyword>
<keyword evidence="9 19" id="KW-0418">Kinase</keyword>
<dbReference type="EMBL" id="CCKQ01008872">
    <property type="protein sequence ID" value="CDW80333.1"/>
    <property type="molecule type" value="Genomic_DNA"/>
</dbReference>
<dbReference type="Gene3D" id="3.30.200.20">
    <property type="entry name" value="Phosphorylase Kinase, domain 1"/>
    <property type="match status" value="1"/>
</dbReference>
<sequence length="779" mass="90813">MGNVNCSEICESNQFHNVKHKKEFDQGQVAGIVQKRKQSQQIYKSIQAQNDRKNDCNQINEVQKTSSFISSKDKQRIDNSPQYYQAQSIQNTIKTRQLTSLKFDSQDTDNKKDEMAILSSTQSLILTQEYEQSQLGSQQKSNQTEIPKNDDISISKKMSDIPQKSKVSEEEKEKLKKQQLSLNARFSKEDINNVYKFGKVIGKGKFGCVRLAYHYQNPTKKLAVKSVFREAIQDHIHLIEQEHDIMKDVDHPNIIKIHETYMDKQYFHFVMEHCEGGDLFEKIQKREKFSERETAYIIDNMLQALNHCHFKNICHRDLKPENIVFKRRSQYPTSLDISRGEAELKIIDFGLAKYLLKGDQLKSKVGTPYYVAPEVLDANYDHRCDNWSVGVITYTLLCGYPPFFAENHQEIFRKIKSCEYQFNPVDWAISSPECKDFINRMIVKDRSVRMTALQALRHPWIVNYRQINMKIMRQKPNLQQENQVLERLKNFKTCRIIKKEALKILIRVIDEKQFEHVKEVFNKLDKNNLGVIDIDTMLKALNQKGHKLDRGQIQKIMEKISSDSNISTTDSENPMELKRHNSTKEVQSYLSSPELAKSKSFIVQEEEQTQITYTDFLIATLDLKSLDKNNQWTVFKHLDTENRGYITYQSLVRAFKRSSKPDCENQAKALMAELNMTKDEKLTFEQFRNALMTQNSFCQELNQSVISGKDQKDKSSDPSFTIVSMQSQLNNSSAFQIHNHEILRRKSIAFQEIQSQLKFKIEDVLSENETNLSNNPDQA</sequence>
<evidence type="ECO:0000256" key="14">
    <source>
        <dbReference type="ARBA" id="ARBA00048679"/>
    </source>
</evidence>
<reference evidence="19 20" key="1">
    <citation type="submission" date="2014-06" db="EMBL/GenBank/DDBJ databases">
        <authorList>
            <person name="Swart Estienne"/>
        </authorList>
    </citation>
    <scope>NUCLEOTIDE SEQUENCE [LARGE SCALE GENOMIC DNA]</scope>
    <source>
        <strain evidence="19 20">130c</strain>
    </source>
</reference>
<dbReference type="InterPro" id="IPR002048">
    <property type="entry name" value="EF_hand_dom"/>
</dbReference>
<dbReference type="Gene3D" id="1.10.510.10">
    <property type="entry name" value="Transferase(Phosphotransferase) domain 1"/>
    <property type="match status" value="1"/>
</dbReference>
<gene>
    <name evidence="19" type="primary">Contig11546.g12352</name>
    <name evidence="19" type="ORF">STYLEM_9330</name>
</gene>
<evidence type="ECO:0000256" key="5">
    <source>
        <dbReference type="ARBA" id="ARBA00022679"/>
    </source>
</evidence>
<feature type="domain" description="Protein kinase" evidence="17">
    <location>
        <begin position="195"/>
        <end position="461"/>
    </location>
</feature>
<evidence type="ECO:0000256" key="2">
    <source>
        <dbReference type="ARBA" id="ARBA00011245"/>
    </source>
</evidence>
<evidence type="ECO:0000256" key="6">
    <source>
        <dbReference type="ARBA" id="ARBA00022723"/>
    </source>
</evidence>
<organism evidence="19 20">
    <name type="scientific">Stylonychia lemnae</name>
    <name type="common">Ciliate</name>
    <dbReference type="NCBI Taxonomy" id="5949"/>
    <lineage>
        <taxon>Eukaryota</taxon>
        <taxon>Sar</taxon>
        <taxon>Alveolata</taxon>
        <taxon>Ciliophora</taxon>
        <taxon>Intramacronucleata</taxon>
        <taxon>Spirotrichea</taxon>
        <taxon>Stichotrichia</taxon>
        <taxon>Sporadotrichida</taxon>
        <taxon>Oxytrichidae</taxon>
        <taxon>Stylonychinae</taxon>
        <taxon>Stylonychia</taxon>
    </lineage>
</organism>
<protein>
    <recommendedName>
        <fullName evidence="3">non-specific serine/threonine protein kinase</fullName>
        <ecNumber evidence="3">2.7.11.1</ecNumber>
    </recommendedName>
</protein>
<comment type="catalytic activity">
    <reaction evidence="13">
        <text>L-threonyl-[protein] + ATP = O-phospho-L-threonyl-[protein] + ADP + H(+)</text>
        <dbReference type="Rhea" id="RHEA:46608"/>
        <dbReference type="Rhea" id="RHEA-COMP:11060"/>
        <dbReference type="Rhea" id="RHEA-COMP:11605"/>
        <dbReference type="ChEBI" id="CHEBI:15378"/>
        <dbReference type="ChEBI" id="CHEBI:30013"/>
        <dbReference type="ChEBI" id="CHEBI:30616"/>
        <dbReference type="ChEBI" id="CHEBI:61977"/>
        <dbReference type="ChEBI" id="CHEBI:456216"/>
        <dbReference type="EC" id="2.7.11.1"/>
    </reaction>
</comment>
<dbReference type="EC" id="2.7.11.1" evidence="3"/>
<keyword evidence="20" id="KW-1185">Reference proteome</keyword>
<evidence type="ECO:0000256" key="3">
    <source>
        <dbReference type="ARBA" id="ARBA00012513"/>
    </source>
</evidence>
<evidence type="ECO:0000256" key="7">
    <source>
        <dbReference type="ARBA" id="ARBA00022737"/>
    </source>
</evidence>
<dbReference type="SUPFAM" id="SSF47473">
    <property type="entry name" value="EF-hand"/>
    <property type="match status" value="1"/>
</dbReference>
<dbReference type="InterPro" id="IPR008271">
    <property type="entry name" value="Ser/Thr_kinase_AS"/>
</dbReference>
<evidence type="ECO:0000256" key="16">
    <source>
        <dbReference type="SAM" id="MobiDB-lite"/>
    </source>
</evidence>
<dbReference type="InterPro" id="IPR011009">
    <property type="entry name" value="Kinase-like_dom_sf"/>
</dbReference>
<dbReference type="SUPFAM" id="SSF56112">
    <property type="entry name" value="Protein kinase-like (PK-like)"/>
    <property type="match status" value="1"/>
</dbReference>
<dbReference type="InterPro" id="IPR050205">
    <property type="entry name" value="CDPK_Ser/Thr_kinases"/>
</dbReference>
<comment type="catalytic activity">
    <reaction evidence="14">
        <text>L-seryl-[protein] + ATP = O-phospho-L-seryl-[protein] + ADP + H(+)</text>
        <dbReference type="Rhea" id="RHEA:17989"/>
        <dbReference type="Rhea" id="RHEA-COMP:9863"/>
        <dbReference type="Rhea" id="RHEA-COMP:11604"/>
        <dbReference type="ChEBI" id="CHEBI:15378"/>
        <dbReference type="ChEBI" id="CHEBI:29999"/>
        <dbReference type="ChEBI" id="CHEBI:30616"/>
        <dbReference type="ChEBI" id="CHEBI:83421"/>
        <dbReference type="ChEBI" id="CHEBI:456216"/>
        <dbReference type="EC" id="2.7.11.1"/>
    </reaction>
</comment>
<dbReference type="InterPro" id="IPR011992">
    <property type="entry name" value="EF-hand-dom_pair"/>
</dbReference>
<evidence type="ECO:0000256" key="1">
    <source>
        <dbReference type="ARBA" id="ARBA00001946"/>
    </source>
</evidence>
<dbReference type="FunFam" id="1.10.510.10:FF:000571">
    <property type="entry name" value="Maternal embryonic leucine zipper kinase"/>
    <property type="match status" value="1"/>
</dbReference>
<dbReference type="GO" id="GO:0005524">
    <property type="term" value="F:ATP binding"/>
    <property type="evidence" value="ECO:0007669"/>
    <property type="project" value="UniProtKB-UniRule"/>
</dbReference>
<evidence type="ECO:0000256" key="12">
    <source>
        <dbReference type="ARBA" id="ARBA00024334"/>
    </source>
</evidence>
<feature type="compositionally biased region" description="Polar residues" evidence="16">
    <location>
        <begin position="132"/>
        <end position="146"/>
    </location>
</feature>
<evidence type="ECO:0000259" key="17">
    <source>
        <dbReference type="PROSITE" id="PS50011"/>
    </source>
</evidence>
<dbReference type="CDD" id="cd05117">
    <property type="entry name" value="STKc_CAMK"/>
    <property type="match status" value="1"/>
</dbReference>
<dbReference type="PROSITE" id="PS00108">
    <property type="entry name" value="PROTEIN_KINASE_ST"/>
    <property type="match status" value="1"/>
</dbReference>
<evidence type="ECO:0000256" key="13">
    <source>
        <dbReference type="ARBA" id="ARBA00047899"/>
    </source>
</evidence>
<dbReference type="GO" id="GO:0005509">
    <property type="term" value="F:calcium ion binding"/>
    <property type="evidence" value="ECO:0007669"/>
    <property type="project" value="InterPro"/>
</dbReference>
<feature type="region of interest" description="Disordered" evidence="16">
    <location>
        <begin position="132"/>
        <end position="172"/>
    </location>
</feature>
<evidence type="ECO:0000256" key="11">
    <source>
        <dbReference type="ARBA" id="ARBA00022840"/>
    </source>
</evidence>
<dbReference type="SMART" id="SM00054">
    <property type="entry name" value="EFh"/>
    <property type="match status" value="3"/>
</dbReference>
<dbReference type="PANTHER" id="PTHR24349">
    <property type="entry name" value="SERINE/THREONINE-PROTEIN KINASE"/>
    <property type="match status" value="1"/>
</dbReference>
<dbReference type="InterPro" id="IPR000719">
    <property type="entry name" value="Prot_kinase_dom"/>
</dbReference>
<proteinExistence type="inferred from homology"/>
<evidence type="ECO:0000256" key="15">
    <source>
        <dbReference type="PROSITE-ProRule" id="PRU10141"/>
    </source>
</evidence>
<keyword evidence="5" id="KW-0808">Transferase</keyword>
<feature type="domain" description="EF-hand" evidence="18">
    <location>
        <begin position="512"/>
        <end position="547"/>
    </location>
</feature>
<feature type="compositionally biased region" description="Basic and acidic residues" evidence="16">
    <location>
        <begin position="147"/>
        <end position="159"/>
    </location>
</feature>
<evidence type="ECO:0000256" key="8">
    <source>
        <dbReference type="ARBA" id="ARBA00022741"/>
    </source>
</evidence>
<dbReference type="FunFam" id="3.30.200.20:FF:000315">
    <property type="entry name" value="Calcium-dependent protein kinase 3"/>
    <property type="match status" value="1"/>
</dbReference>
<accession>A0A078AHN0</accession>
<keyword evidence="4" id="KW-0723">Serine/threonine-protein kinase</keyword>
<dbReference type="PROSITE" id="PS00107">
    <property type="entry name" value="PROTEIN_KINASE_ATP"/>
    <property type="match status" value="1"/>
</dbReference>
<comment type="subunit">
    <text evidence="2">Monomer.</text>
</comment>
<dbReference type="Gene3D" id="1.10.238.10">
    <property type="entry name" value="EF-hand"/>
    <property type="match status" value="1"/>
</dbReference>
<evidence type="ECO:0000313" key="19">
    <source>
        <dbReference type="EMBL" id="CDW80333.1"/>
    </source>
</evidence>
<evidence type="ECO:0000259" key="18">
    <source>
        <dbReference type="PROSITE" id="PS50222"/>
    </source>
</evidence>
<evidence type="ECO:0000313" key="20">
    <source>
        <dbReference type="Proteomes" id="UP000039865"/>
    </source>
</evidence>
<evidence type="ECO:0000256" key="9">
    <source>
        <dbReference type="ARBA" id="ARBA00022777"/>
    </source>
</evidence>
<dbReference type="Pfam" id="PF00069">
    <property type="entry name" value="Pkinase"/>
    <property type="match status" value="1"/>
</dbReference>